<feature type="signal peptide" evidence="2">
    <location>
        <begin position="1"/>
        <end position="20"/>
    </location>
</feature>
<sequence>MTLPLMLLTLLLGGGPGAPAPSQVAASHSAPSPSAPAQAAPAITTPAPQQDTEVATLRAKYAGQDVWVYGGGPLHCSLESSQASVTLSVPYTGTVRVLNVERLKGTFPVALVKSSGVMPAQPVNNPLRLRLRLPKDFRVQSLSYSGTKEVTLKDAYTCREVTETYVDGADLEKNFSLIPPDAATKKALAPFQNPNNSASILGLTHTQVLWLRGIPESPAGDLKTLLSAPVWLWNGLPGRGDNVLHFKNDRVVREEVPSMGP</sequence>
<dbReference type="KEGG" id="dra:DR_0396"/>
<organism evidence="3 4">
    <name type="scientific">Deinococcus radiodurans (strain ATCC 13939 / DSM 20539 / JCM 16871 / CCUG 27074 / LMG 4051 / NBRC 15346 / NCIMB 9279 / VKM B-1422 / R1)</name>
    <dbReference type="NCBI Taxonomy" id="243230"/>
    <lineage>
        <taxon>Bacteria</taxon>
        <taxon>Thermotogati</taxon>
        <taxon>Deinococcota</taxon>
        <taxon>Deinococci</taxon>
        <taxon>Deinococcales</taxon>
        <taxon>Deinococcaceae</taxon>
        <taxon>Deinococcus</taxon>
    </lineage>
</organism>
<dbReference type="PIR" id="B75525">
    <property type="entry name" value="B75525"/>
</dbReference>
<dbReference type="RefSeq" id="WP_010887041.1">
    <property type="nucleotide sequence ID" value="NC_001263.1"/>
</dbReference>
<protein>
    <submittedName>
        <fullName evidence="3">Uncharacterized protein</fullName>
    </submittedName>
</protein>
<dbReference type="HOGENOM" id="CLU_1064449_0_0_0"/>
<dbReference type="PATRIC" id="fig|243230.17.peg.570"/>
<gene>
    <name evidence="3" type="ordered locus">DR_0396</name>
</gene>
<dbReference type="AlphaFoldDB" id="Q9RXB9"/>
<reference evidence="3 4" key="1">
    <citation type="journal article" date="1999" name="Science">
        <title>Genome sequence of the radioresistant bacterium Deinococcus radiodurans R1.</title>
        <authorList>
            <person name="White O."/>
            <person name="Eisen J.A."/>
            <person name="Heidelberg J.F."/>
            <person name="Hickey E.K."/>
            <person name="Peterson J.D."/>
            <person name="Dodson R.J."/>
            <person name="Haft D.H."/>
            <person name="Gwinn M.L."/>
            <person name="Nelson W.C."/>
            <person name="Richardson D.L."/>
            <person name="Moffat K.S."/>
            <person name="Qin H."/>
            <person name="Jiang L."/>
            <person name="Pamphile W."/>
            <person name="Crosby M."/>
            <person name="Shen M."/>
            <person name="Vamathevan J.J."/>
            <person name="Lam P."/>
            <person name="McDonald L."/>
            <person name="Utterback T."/>
            <person name="Zalewski C."/>
            <person name="Makarova K.S."/>
            <person name="Aravind L."/>
            <person name="Daly M.J."/>
            <person name="Minton K.W."/>
            <person name="Fleischmann R.D."/>
            <person name="Ketchum K.A."/>
            <person name="Nelson K.E."/>
            <person name="Salzberg S."/>
            <person name="Smith H.O."/>
            <person name="Venter J.C."/>
            <person name="Fraser C.M."/>
        </authorList>
    </citation>
    <scope>NUCLEOTIDE SEQUENCE [LARGE SCALE GENOMIC DNA]</scope>
    <source>
        <strain evidence="4">ATCC 13939 / DSM 20539 / JCM 16871 / LMG 4051 / NBRC 15346 / NCIMB 9279 / R1 / VKM B-1422</strain>
    </source>
</reference>
<dbReference type="EMBL" id="AE000513">
    <property type="protein sequence ID" value="AAF09977.1"/>
    <property type="molecule type" value="Genomic_DNA"/>
</dbReference>
<evidence type="ECO:0000256" key="1">
    <source>
        <dbReference type="SAM" id="MobiDB-lite"/>
    </source>
</evidence>
<dbReference type="EnsemblBacteria" id="AAF09977">
    <property type="protein sequence ID" value="AAF09977"/>
    <property type="gene ID" value="DR_0396"/>
</dbReference>
<dbReference type="Proteomes" id="UP000002524">
    <property type="component" value="Chromosome 1"/>
</dbReference>
<keyword evidence="4" id="KW-1185">Reference proteome</keyword>
<dbReference type="PaxDb" id="243230-DR_0396"/>
<feature type="chain" id="PRO_5009974320" evidence="2">
    <location>
        <begin position="21"/>
        <end position="261"/>
    </location>
</feature>
<feature type="compositionally biased region" description="Low complexity" evidence="1">
    <location>
        <begin position="20"/>
        <end position="47"/>
    </location>
</feature>
<accession>Q9RXB9</accession>
<dbReference type="InParanoid" id="Q9RXB9"/>
<name>Q9RXB9_DEIRA</name>
<keyword evidence="2" id="KW-0732">Signal</keyword>
<evidence type="ECO:0000313" key="3">
    <source>
        <dbReference type="EMBL" id="AAF09977.1"/>
    </source>
</evidence>
<evidence type="ECO:0000313" key="4">
    <source>
        <dbReference type="Proteomes" id="UP000002524"/>
    </source>
</evidence>
<evidence type="ECO:0000256" key="2">
    <source>
        <dbReference type="SAM" id="SignalP"/>
    </source>
</evidence>
<feature type="region of interest" description="Disordered" evidence="1">
    <location>
        <begin position="19"/>
        <end position="47"/>
    </location>
</feature>
<dbReference type="OrthoDB" id="72043at2"/>
<dbReference type="GeneID" id="69516628"/>
<proteinExistence type="predicted"/>